<dbReference type="STRING" id="623744.A0A553MT24"/>
<dbReference type="PROSITE" id="PS00024">
    <property type="entry name" value="HEMOPEXIN"/>
    <property type="match status" value="1"/>
</dbReference>
<dbReference type="Gene3D" id="3.40.390.10">
    <property type="entry name" value="Collagenase (Catalytic Domain)"/>
    <property type="match status" value="3"/>
</dbReference>
<keyword evidence="15" id="KW-1015">Disulfide bond</keyword>
<feature type="binding site" evidence="19">
    <location>
        <position position="208"/>
    </location>
    <ligand>
        <name>Ca(2+)</name>
        <dbReference type="ChEBI" id="CHEBI:29108"/>
        <label>3</label>
    </ligand>
</feature>
<feature type="binding site" evidence="19">
    <location>
        <position position="346"/>
    </location>
    <ligand>
        <name>Ca(2+)</name>
        <dbReference type="ChEBI" id="CHEBI:29108"/>
        <label>4</label>
    </ligand>
</feature>
<dbReference type="SUPFAM" id="SSF50923">
    <property type="entry name" value="Hemopexin-like domain"/>
    <property type="match status" value="2"/>
</dbReference>
<feature type="domain" description="Peptidase metallopeptidase" evidence="25">
    <location>
        <begin position="115"/>
        <end position="275"/>
    </location>
</feature>
<evidence type="ECO:0000256" key="16">
    <source>
        <dbReference type="ARBA" id="ARBA00036005"/>
    </source>
</evidence>
<keyword evidence="14" id="KW-0865">Zymogen</keyword>
<dbReference type="GO" id="GO:0004222">
    <property type="term" value="F:metalloendopeptidase activity"/>
    <property type="evidence" value="ECO:0007669"/>
    <property type="project" value="InterPro"/>
</dbReference>
<comment type="subcellular location">
    <subcellularLocation>
        <location evidence="1">Secreted</location>
        <location evidence="1">Extracellular space</location>
        <location evidence="1">Extracellular matrix</location>
    </subcellularLocation>
</comment>
<feature type="binding site" evidence="19">
    <location>
        <position position="185"/>
    </location>
    <ligand>
        <name>Ca(2+)</name>
        <dbReference type="ChEBI" id="CHEBI:29108"/>
        <label>3</label>
    </ligand>
</feature>
<dbReference type="InterPro" id="IPR018486">
    <property type="entry name" value="Hemopexin_CS"/>
</dbReference>
<keyword evidence="9" id="KW-0378">Hydrolase</keyword>
<dbReference type="Pfam" id="PF00413">
    <property type="entry name" value="Peptidase_M10"/>
    <property type="match status" value="3"/>
</dbReference>
<organism evidence="27 28">
    <name type="scientific">Danionella cerebrum</name>
    <dbReference type="NCBI Taxonomy" id="2873325"/>
    <lineage>
        <taxon>Eukaryota</taxon>
        <taxon>Metazoa</taxon>
        <taxon>Chordata</taxon>
        <taxon>Craniata</taxon>
        <taxon>Vertebrata</taxon>
        <taxon>Euteleostomi</taxon>
        <taxon>Actinopterygii</taxon>
        <taxon>Neopterygii</taxon>
        <taxon>Teleostei</taxon>
        <taxon>Ostariophysi</taxon>
        <taxon>Cypriniformes</taxon>
        <taxon>Danionidae</taxon>
        <taxon>Danioninae</taxon>
        <taxon>Danionella</taxon>
    </lineage>
</organism>
<dbReference type="InterPro" id="IPR001818">
    <property type="entry name" value="Pept_M10_metallopeptidase"/>
</dbReference>
<evidence type="ECO:0000256" key="18">
    <source>
        <dbReference type="PIRSR" id="PIRSR621190-1"/>
    </source>
</evidence>
<evidence type="ECO:0000256" key="17">
    <source>
        <dbReference type="ARBA" id="ARBA00038924"/>
    </source>
</evidence>
<dbReference type="FunFam" id="2.110.10.10:FF:000002">
    <property type="entry name" value="Matrix metallopeptidase 3"/>
    <property type="match status" value="2"/>
</dbReference>
<feature type="binding site" evidence="19">
    <location>
        <position position="239"/>
    </location>
    <ligand>
        <name>Zn(2+)</name>
        <dbReference type="ChEBI" id="CHEBI:29105"/>
        <label>2</label>
        <note>catalytic</note>
    </ligand>
</feature>
<evidence type="ECO:0000313" key="27">
    <source>
        <dbReference type="EMBL" id="TRY56328.1"/>
    </source>
</evidence>
<evidence type="ECO:0000256" key="19">
    <source>
        <dbReference type="PIRSR" id="PIRSR621190-2"/>
    </source>
</evidence>
<evidence type="ECO:0000256" key="24">
    <source>
        <dbReference type="SAM" id="SignalP"/>
    </source>
</evidence>
<evidence type="ECO:0000256" key="9">
    <source>
        <dbReference type="ARBA" id="ARBA00022801"/>
    </source>
</evidence>
<dbReference type="InterPro" id="IPR033739">
    <property type="entry name" value="M10A_MMP"/>
</dbReference>
<dbReference type="EC" id="3.4.24.7" evidence="17"/>
<accession>A0A553MT24</accession>
<dbReference type="GO" id="GO:0008270">
    <property type="term" value="F:zinc ion binding"/>
    <property type="evidence" value="ECO:0007669"/>
    <property type="project" value="InterPro"/>
</dbReference>
<reference evidence="27 28" key="1">
    <citation type="journal article" date="2019" name="Sci. Data">
        <title>Hybrid genome assembly and annotation of Danionella translucida.</title>
        <authorList>
            <person name="Kadobianskyi M."/>
            <person name="Schulze L."/>
            <person name="Schuelke M."/>
            <person name="Judkewitz B."/>
        </authorList>
    </citation>
    <scope>NUCLEOTIDE SEQUENCE [LARGE SCALE GENOMIC DNA]</scope>
    <source>
        <strain evidence="27 28">Bolton</strain>
        <tissue evidence="26">Whole-body</tissue>
    </source>
</reference>
<feature type="binding site" evidence="19">
    <location>
        <position position="211"/>
    </location>
    <ligand>
        <name>Ca(2+)</name>
        <dbReference type="ChEBI" id="CHEBI:29108"/>
        <label>3</label>
    </ligand>
</feature>
<feature type="domain" description="Peptidase metallopeptidase" evidence="25">
    <location>
        <begin position="817"/>
        <end position="984"/>
    </location>
</feature>
<feature type="binding site" evidence="19">
    <location>
        <position position="233"/>
    </location>
    <ligand>
        <name>Zn(2+)</name>
        <dbReference type="ChEBI" id="CHEBI:29105"/>
        <label>2</label>
        <note>catalytic</note>
    </ligand>
</feature>
<feature type="chain" id="PRO_5044617364" description="interstitial collagenase" evidence="24">
    <location>
        <begin position="31"/>
        <end position="1193"/>
    </location>
</feature>
<evidence type="ECO:0000256" key="6">
    <source>
        <dbReference type="ARBA" id="ARBA00022723"/>
    </source>
</evidence>
<feature type="binding site" description="in inhibited form" evidence="19">
    <location>
        <position position="102"/>
    </location>
    <ligand>
        <name>Zn(2+)</name>
        <dbReference type="ChEBI" id="CHEBI:29105"/>
        <label>2</label>
        <note>catalytic</note>
    </ligand>
</feature>
<feature type="modified residue" description="Phosphotyrosine; by PKDCC" evidence="20">
    <location>
        <position position="377"/>
    </location>
</feature>
<proteinExistence type="inferred from homology"/>
<dbReference type="PANTHER" id="PTHR10201:SF151">
    <property type="entry name" value="INTERSTITIAL COLLAGENASE"/>
    <property type="match status" value="1"/>
</dbReference>
<evidence type="ECO:0000256" key="2">
    <source>
        <dbReference type="ARBA" id="ARBA00010370"/>
    </source>
</evidence>
<dbReference type="GO" id="GO:0006508">
    <property type="term" value="P:proteolysis"/>
    <property type="evidence" value="ECO:0007669"/>
    <property type="project" value="UniProtKB-KW"/>
</dbReference>
<evidence type="ECO:0000256" key="13">
    <source>
        <dbReference type="ARBA" id="ARBA00023105"/>
    </source>
</evidence>
<feature type="region of interest" description="Disordered" evidence="23">
    <location>
        <begin position="986"/>
        <end position="1009"/>
    </location>
</feature>
<evidence type="ECO:0000256" key="5">
    <source>
        <dbReference type="ARBA" id="ARBA00022670"/>
    </source>
</evidence>
<keyword evidence="4" id="KW-0272">Extracellular matrix</keyword>
<keyword evidence="28" id="KW-1185">Reference proteome</keyword>
<feature type="binding site" evidence="19">
    <location>
        <position position="134"/>
    </location>
    <ligand>
        <name>Ca(2+)</name>
        <dbReference type="ChEBI" id="CHEBI:29108"/>
        <label>1</label>
    </ligand>
</feature>
<evidence type="ECO:0000256" key="14">
    <source>
        <dbReference type="ARBA" id="ARBA00023145"/>
    </source>
</evidence>
<comment type="catalytic activity">
    <reaction evidence="16">
        <text>Cleavage of the triple helix of collagen at about three-quarters of the length of the molecule from the N-terminus, at 775-Gly-|-Ile-776 in the alpha1(I) chain. Cleaves synthetic substrates and alpha-macroglobulins at bonds where P1' is a hydrophobic residue.</text>
        <dbReference type="EC" id="3.4.24.7"/>
    </reaction>
</comment>
<feature type="binding site" evidence="19">
    <location>
        <position position="348"/>
    </location>
    <ligand>
        <name>Ca(2+)</name>
        <dbReference type="ChEBI" id="CHEBI:29108"/>
        <label>5</label>
    </ligand>
</feature>
<dbReference type="SUPFAM" id="SSF47090">
    <property type="entry name" value="PGBD-like"/>
    <property type="match status" value="3"/>
</dbReference>
<feature type="binding site" evidence="19">
    <location>
        <position position="229"/>
    </location>
    <ligand>
        <name>Zn(2+)</name>
        <dbReference type="ChEBI" id="CHEBI:29105"/>
        <label>2</label>
        <note>catalytic</note>
    </ligand>
</feature>
<feature type="active site" evidence="18">
    <location>
        <position position="230"/>
    </location>
</feature>
<dbReference type="InterPro" id="IPR000585">
    <property type="entry name" value="Hemopexin-like_dom"/>
</dbReference>
<dbReference type="Gene3D" id="2.110.10.10">
    <property type="entry name" value="Hemopexin-like domain"/>
    <property type="match status" value="2"/>
</dbReference>
<feature type="binding site" evidence="19">
    <location>
        <position position="247"/>
    </location>
    <ligand>
        <name>Zn(2+)</name>
        <dbReference type="ChEBI" id="CHEBI:29105"/>
        <label>2</label>
        <note>catalytic</note>
    </ligand>
</feature>
<keyword evidence="10 19" id="KW-0862">Zinc</keyword>
<dbReference type="SMART" id="SM00120">
    <property type="entry name" value="HX"/>
    <property type="match status" value="8"/>
</dbReference>
<sequence length="1193" mass="135337">MSESTLMMMMMMKSLRVLFALGLLLVSSHSRSISLADDEDATLLAEDYLRRLYGLNIQSSPMLEKQSSDISLKLKEMQEFFNLKVTGKLNDETLEMMKKPRCGVPDVAAYSTFGGNNKWQKNQLTYRIENYTPDLSVAEVDESISKALQVWADVTPLRFTRIYSGTADIMISFSTRDHGDGYPFDGPGKFLAHAFAPYEGLGGDAHFDDDETFSYKSHQGYVLFIVAAHEFGHSLGLDHSQDTGALMYSNYVYRDVDSFVLHQDDVNGIQSLYGPNPEVNPEDPKPTHSVTPNKCDPNLVLDAVTKLRGEMLFFKNSFFWRSYSLSPEVELNPIKSFWPQIPDDIDAAFENAQEDKLFLIKGEKVWALYGYDTVQGYPKSLRMFGLPKTVKKVDAVLYDEKSNKILFFVNKKVYSYDENKRQIEKGYPKKVELVFPGMTAKVTAAFQHKGFNYLFSGSKMFEFGAYNKNLLRDEMHRRLGVPWLSLRFDLGSNPDRDATLIMRFHSLLGVFASLVFVIHARVIPQSSDTDEPTAELYLKSFYDMKDVPDVSPARRGSSVLIEKMKEMQQFYGLEVTGKLDRKTLEMMKKPRCGVPDVASFSTFPRKPKWQTNRLTYRIVNYTPDLSVAEVDQSIRRALEIWSKVTPLRFSQIYRGTADIMITFQRRNHGDSFPFDGPGGVLAHAFAPSPGVGGDAHFDDDERFTLRSQRDFVLFLVAAHEFGHSLGLDHSRVPNALMFPTYTFQNPDTFSLSSDDIRGIQSLYGPNRQKRASSLRKNHRRTTSTNQAYLSQFYRNLNATSPRGRTMYVPDIESELKAMQEFFGLEVTGKLDSNTLETMKKPRCGLSQKEVDTTIAKAFQLYSDVIPLDFKQIYSGTADIMILFKAGYHGDFYPFDGPSGVLAHANSPGPSEGGDTHFDDAEKWTLGSRDVNLLLVAAHEFGHALGLDHSKDRSALMYPTYQYINTDGYALPQDDRLGVQALYGIRASTNQPKPKPEPKPNPEPNRPEPCKRDLVFDAATNIRGELYFFKDRFCWKKGYYSGLSMHKINTIWSSIDSVDAAYAFKDINFLFKGQQFWAVKGTTTQSGYPKALSTFGFPSYVRKIDAAVHVKSTGRTLFFVGSKYWSFNERTAQMDQGFPKTIASDFPGIGSRVDAAFENYGYLYFSDGARQAEYDFNSKRVNRVLLNYGWLNCY</sequence>
<evidence type="ECO:0000256" key="15">
    <source>
        <dbReference type="ARBA" id="ARBA00023157"/>
    </source>
</evidence>
<dbReference type="GO" id="GO:0030198">
    <property type="term" value="P:extracellular matrix organization"/>
    <property type="evidence" value="ECO:0007669"/>
    <property type="project" value="TreeGrafter"/>
</dbReference>
<dbReference type="SMART" id="SM00235">
    <property type="entry name" value="ZnMc"/>
    <property type="match status" value="3"/>
</dbReference>
<evidence type="ECO:0000256" key="7">
    <source>
        <dbReference type="ARBA" id="ARBA00022729"/>
    </source>
</evidence>
<evidence type="ECO:0000256" key="23">
    <source>
        <dbReference type="SAM" id="MobiDB-lite"/>
    </source>
</evidence>
<dbReference type="PROSITE" id="PS00546">
    <property type="entry name" value="CYSTEINE_SWITCH"/>
    <property type="match status" value="2"/>
</dbReference>
<feature type="binding site" evidence="19">
    <location>
        <position position="193"/>
    </location>
    <ligand>
        <name>Zn(2+)</name>
        <dbReference type="ChEBI" id="CHEBI:29105"/>
        <label>1</label>
    </ligand>
</feature>
<protein>
    <recommendedName>
        <fullName evidence="17">interstitial collagenase</fullName>
        <ecNumber evidence="17">3.4.24.7</ecNumber>
    </recommendedName>
</protein>
<dbReference type="Proteomes" id="UP000316079">
    <property type="component" value="Unassembled WGS sequence"/>
</dbReference>
<evidence type="ECO:0000256" key="21">
    <source>
        <dbReference type="PIRSR" id="PIRSR621190-5"/>
    </source>
</evidence>
<feature type="binding site" evidence="19">
    <location>
        <position position="180"/>
    </location>
    <ligand>
        <name>Zn(2+)</name>
        <dbReference type="ChEBI" id="CHEBI:29105"/>
        <label>1</label>
    </ligand>
</feature>
<evidence type="ECO:0000256" key="11">
    <source>
        <dbReference type="ARBA" id="ARBA00022837"/>
    </source>
</evidence>
<comment type="cofactor">
    <cofactor evidence="19">
        <name>Zn(2+)</name>
        <dbReference type="ChEBI" id="CHEBI:29105"/>
    </cofactor>
    <text evidence="19">Binds 2 Zn(2+) ions per subunit.</text>
</comment>
<comment type="caution">
    <text evidence="27">The sequence shown here is derived from an EMBL/GenBank/DDBJ whole genome shotgun (WGS) entry which is preliminary data.</text>
</comment>
<dbReference type="PRINTS" id="PR00138">
    <property type="entry name" value="MATRIXIN"/>
</dbReference>
<feature type="repeat" description="Hemopexin" evidence="22">
    <location>
        <begin position="390"/>
        <end position="438"/>
    </location>
</feature>
<keyword evidence="13" id="KW-0177">Collagen degradation</keyword>
<evidence type="ECO:0000313" key="28">
    <source>
        <dbReference type="Proteomes" id="UP000316079"/>
    </source>
</evidence>
<feature type="binding site" evidence="19">
    <location>
        <position position="204"/>
    </location>
    <ligand>
        <name>Ca(2+)</name>
        <dbReference type="ChEBI" id="CHEBI:29108"/>
        <label>2</label>
    </ligand>
</feature>
<keyword evidence="8" id="KW-0677">Repeat</keyword>
<keyword evidence="11 19" id="KW-0106">Calcium</keyword>
<dbReference type="OrthoDB" id="406838at2759"/>
<dbReference type="InterPro" id="IPR018487">
    <property type="entry name" value="Hemopexin-like_repeat"/>
</dbReference>
<name>A0A553MT24_9TELE</name>
<gene>
    <name evidence="27" type="ORF">DNTS_031858</name>
</gene>
<dbReference type="InterPro" id="IPR036365">
    <property type="entry name" value="PGBD-like_sf"/>
</dbReference>
<dbReference type="FunFam" id="3.40.390.10:FF:000007">
    <property type="entry name" value="Collagenase 3"/>
    <property type="match status" value="2"/>
</dbReference>
<evidence type="ECO:0000256" key="10">
    <source>
        <dbReference type="ARBA" id="ARBA00022833"/>
    </source>
</evidence>
<feature type="binding site" evidence="19">
    <location>
        <position position="302"/>
    </location>
    <ligand>
        <name>Ca(2+)</name>
        <dbReference type="ChEBI" id="CHEBI:29108"/>
        <label>4</label>
    </ligand>
</feature>
<dbReference type="InterPro" id="IPR021158">
    <property type="entry name" value="Pept_M10A_Zn_BS"/>
</dbReference>
<evidence type="ECO:0000313" key="26">
    <source>
        <dbReference type="EMBL" id="TRY56327.1"/>
    </source>
</evidence>
<dbReference type="InterPro" id="IPR021190">
    <property type="entry name" value="Pept_M10A"/>
</dbReference>
<feature type="binding site" evidence="19">
    <location>
        <position position="178"/>
    </location>
    <ligand>
        <name>Zn(2+)</name>
        <dbReference type="ChEBI" id="CHEBI:29105"/>
        <label>1</label>
    </ligand>
</feature>
<dbReference type="SUPFAM" id="SSF55486">
    <property type="entry name" value="Metalloproteases ('zincins'), catalytic domain"/>
    <property type="match status" value="3"/>
</dbReference>
<evidence type="ECO:0000256" key="12">
    <source>
        <dbReference type="ARBA" id="ARBA00023049"/>
    </source>
</evidence>
<feature type="domain" description="Peptidase metallopeptidase" evidence="25">
    <location>
        <begin position="605"/>
        <end position="765"/>
    </location>
</feature>
<dbReference type="Pfam" id="PF01471">
    <property type="entry name" value="PG_binding_1"/>
    <property type="match status" value="3"/>
</dbReference>
<feature type="binding site" evidence="19">
    <location>
        <position position="209"/>
    </location>
    <ligand>
        <name>Ca(2+)</name>
        <dbReference type="ChEBI" id="CHEBI:29108"/>
        <label>1</label>
    </ligand>
</feature>
<keyword evidence="3" id="KW-0964">Secreted</keyword>
<keyword evidence="7 24" id="KW-0732">Signal</keyword>
<keyword evidence="5" id="KW-0645">Protease</keyword>
<dbReference type="PANTHER" id="PTHR10201">
    <property type="entry name" value="MATRIX METALLOPROTEINASE"/>
    <property type="match status" value="1"/>
</dbReference>
<feature type="compositionally biased region" description="Basic and acidic residues" evidence="23">
    <location>
        <begin position="993"/>
        <end position="1009"/>
    </location>
</feature>
<feature type="binding site" evidence="19">
    <location>
        <position position="202"/>
    </location>
    <ligand>
        <name>Ca(2+)</name>
        <dbReference type="ChEBI" id="CHEBI:29108"/>
        <label>2</label>
    </ligand>
</feature>
<feature type="binding site" evidence="19">
    <location>
        <position position="206"/>
    </location>
    <ligand>
        <name>Zn(2+)</name>
        <dbReference type="ChEBI" id="CHEBI:29105"/>
        <label>1</label>
    </ligand>
</feature>
<dbReference type="PROSITE" id="PS51642">
    <property type="entry name" value="HEMOPEXIN_2"/>
    <property type="match status" value="6"/>
</dbReference>
<feature type="repeat" description="Hemopexin" evidence="22">
    <location>
        <begin position="342"/>
        <end position="388"/>
    </location>
</feature>
<dbReference type="InterPro" id="IPR006026">
    <property type="entry name" value="Peptidase_Metallo"/>
</dbReference>
<evidence type="ECO:0000256" key="20">
    <source>
        <dbReference type="PIRSR" id="PIRSR621190-4"/>
    </source>
</evidence>
<dbReference type="InterPro" id="IPR036375">
    <property type="entry name" value="Hemopexin-like_dom_sf"/>
</dbReference>
<dbReference type="AlphaFoldDB" id="A0A553MT24"/>
<keyword evidence="6 19" id="KW-0479">Metal-binding</keyword>
<evidence type="ECO:0000259" key="25">
    <source>
        <dbReference type="SMART" id="SM00235"/>
    </source>
</evidence>
<dbReference type="InterPro" id="IPR024079">
    <property type="entry name" value="MetalloPept_cat_dom_sf"/>
</dbReference>
<comment type="cofactor">
    <cofactor evidence="19">
        <name>Ca(2+)</name>
        <dbReference type="ChEBI" id="CHEBI:29108"/>
    </cofactor>
    <text evidence="19">Can bind about 5 Ca(2+) ions per subunit.</text>
</comment>
<evidence type="ECO:0000256" key="8">
    <source>
        <dbReference type="ARBA" id="ARBA00022737"/>
    </source>
</evidence>
<dbReference type="GO" id="GO:0031012">
    <property type="term" value="C:extracellular matrix"/>
    <property type="evidence" value="ECO:0007669"/>
    <property type="project" value="InterPro"/>
</dbReference>
<feature type="repeat" description="Hemopexin" evidence="22">
    <location>
        <begin position="1149"/>
        <end position="1192"/>
    </location>
</feature>
<keyword evidence="12" id="KW-0482">Metalloprotease</keyword>
<feature type="binding site" evidence="19">
    <location>
        <position position="186"/>
    </location>
    <ligand>
        <name>Ca(2+)</name>
        <dbReference type="ChEBI" id="CHEBI:29108"/>
        <label>3</label>
    </ligand>
</feature>
<dbReference type="Pfam" id="PF00045">
    <property type="entry name" value="Hemopexin"/>
    <property type="match status" value="6"/>
</dbReference>
<dbReference type="InterPro" id="IPR002477">
    <property type="entry name" value="Peptidoglycan-bd-like"/>
</dbReference>
<evidence type="ECO:0000256" key="3">
    <source>
        <dbReference type="ARBA" id="ARBA00022525"/>
    </source>
</evidence>
<dbReference type="GO" id="GO:0030574">
    <property type="term" value="P:collagen catabolic process"/>
    <property type="evidence" value="ECO:0007669"/>
    <property type="project" value="TreeGrafter"/>
</dbReference>
<feature type="short sequence motif" description="Cysteine switch" evidence="21">
    <location>
        <begin position="100"/>
        <end position="107"/>
    </location>
</feature>
<comment type="similarity">
    <text evidence="2">Belongs to the peptidase M10A family.</text>
</comment>
<dbReference type="CDD" id="cd04278">
    <property type="entry name" value="ZnMc_MMP"/>
    <property type="match status" value="3"/>
</dbReference>
<dbReference type="EMBL" id="SRMA01027287">
    <property type="protein sequence ID" value="TRY56327.1"/>
    <property type="molecule type" value="Genomic_DNA"/>
</dbReference>
<reference evidence="27" key="2">
    <citation type="submission" date="2019-04" db="EMBL/GenBank/DDBJ databases">
        <authorList>
            <person name="Kadobianskyi M."/>
            <person name="Schulze L."/>
            <person name="Schuelke M."/>
            <person name="Judkewitz B."/>
        </authorList>
    </citation>
    <scope>NUCLEOTIDE SEQUENCE</scope>
    <source>
        <strain evidence="27">Bolton</strain>
        <tissue evidence="27">Whole-body</tissue>
    </source>
</reference>
<dbReference type="EMBL" id="SRMA01027287">
    <property type="protein sequence ID" value="TRY56328.1"/>
    <property type="molecule type" value="Genomic_DNA"/>
</dbReference>
<feature type="repeat" description="Hemopexin" evidence="22">
    <location>
        <begin position="1054"/>
        <end position="1098"/>
    </location>
</feature>
<evidence type="ECO:0000256" key="22">
    <source>
        <dbReference type="PROSITE-ProRule" id="PRU01011"/>
    </source>
</evidence>
<feature type="signal peptide" evidence="24">
    <location>
        <begin position="1"/>
        <end position="30"/>
    </location>
</feature>
<feature type="binding site" evidence="19">
    <location>
        <position position="168"/>
    </location>
    <ligand>
        <name>Ca(2+)</name>
        <dbReference type="ChEBI" id="CHEBI:29108"/>
        <label>2</label>
    </ligand>
</feature>
<feature type="repeat" description="Hemopexin" evidence="22">
    <location>
        <begin position="292"/>
        <end position="341"/>
    </location>
</feature>
<feature type="repeat" description="Hemopexin" evidence="22">
    <location>
        <begin position="1100"/>
        <end position="1148"/>
    </location>
</feature>
<evidence type="ECO:0000256" key="1">
    <source>
        <dbReference type="ARBA" id="ARBA00004498"/>
    </source>
</evidence>
<feature type="binding site" evidence="19">
    <location>
        <position position="211"/>
    </location>
    <ligand>
        <name>Ca(2+)</name>
        <dbReference type="ChEBI" id="CHEBI:29108"/>
        <label>1</label>
    </ligand>
</feature>
<dbReference type="CDD" id="cd00094">
    <property type="entry name" value="HX"/>
    <property type="match status" value="2"/>
</dbReference>
<evidence type="ECO:0000256" key="4">
    <source>
        <dbReference type="ARBA" id="ARBA00022530"/>
    </source>
</evidence>